<dbReference type="EMBL" id="BJYU01000241">
    <property type="protein sequence ID" value="GEO18771.1"/>
    <property type="molecule type" value="Genomic_DNA"/>
</dbReference>
<evidence type="ECO:0000256" key="1">
    <source>
        <dbReference type="SAM" id="Phobius"/>
    </source>
</evidence>
<comment type="caution">
    <text evidence="3">The sequence shown here is derived from an EMBL/GenBank/DDBJ whole genome shotgun (WGS) entry which is preliminary data.</text>
</comment>
<evidence type="ECO:0000313" key="4">
    <source>
        <dbReference type="Proteomes" id="UP000321085"/>
    </source>
</evidence>
<proteinExistence type="predicted"/>
<sequence>MGRPIILLLSEGQMSDHKGARLVLAALPSDATLIADRGYDSNWFREALADKDITPCIPPTKNRKVPIAYDKALYRQRHKVEKMFAKLKDWRRIATRYDRCANTFFSAICIAAAVAFYLN</sequence>
<evidence type="ECO:0000313" key="3">
    <source>
        <dbReference type="EMBL" id="GEO18771.1"/>
    </source>
</evidence>
<dbReference type="PANTHER" id="PTHR30007">
    <property type="entry name" value="PHP DOMAIN PROTEIN"/>
    <property type="match status" value="1"/>
</dbReference>
<reference evidence="3 4" key="1">
    <citation type="submission" date="2019-07" db="EMBL/GenBank/DDBJ databases">
        <title>Whole genome shotgun sequence of Microvirga aerophila NBRC 106136.</title>
        <authorList>
            <person name="Hosoyama A."/>
            <person name="Uohara A."/>
            <person name="Ohji S."/>
            <person name="Ichikawa N."/>
        </authorList>
    </citation>
    <scope>NUCLEOTIDE SEQUENCE [LARGE SCALE GENOMIC DNA]</scope>
    <source>
        <strain evidence="3 4">NBRC 106136</strain>
    </source>
</reference>
<keyword evidence="1" id="KW-0812">Transmembrane</keyword>
<gene>
    <name evidence="3" type="ORF">MAE02_64670</name>
</gene>
<keyword evidence="1" id="KW-0472">Membrane</keyword>
<dbReference type="Proteomes" id="UP000321085">
    <property type="component" value="Unassembled WGS sequence"/>
</dbReference>
<name>A0A512C3J8_9HYPH</name>
<dbReference type="PANTHER" id="PTHR30007:SF1">
    <property type="entry name" value="BLR1914 PROTEIN"/>
    <property type="match status" value="1"/>
</dbReference>
<evidence type="ECO:0000259" key="2">
    <source>
        <dbReference type="Pfam" id="PF13586"/>
    </source>
</evidence>
<organism evidence="3 4">
    <name type="scientific">Microvirga aerophila</name>
    <dbReference type="NCBI Taxonomy" id="670291"/>
    <lineage>
        <taxon>Bacteria</taxon>
        <taxon>Pseudomonadati</taxon>
        <taxon>Pseudomonadota</taxon>
        <taxon>Alphaproteobacteria</taxon>
        <taxon>Hyphomicrobiales</taxon>
        <taxon>Methylobacteriaceae</taxon>
        <taxon>Microvirga</taxon>
    </lineage>
</organism>
<protein>
    <submittedName>
        <fullName evidence="3">DDE transposase</fullName>
    </submittedName>
</protein>
<accession>A0A512C3J8</accession>
<dbReference type="NCBIfam" id="NF033580">
    <property type="entry name" value="transpos_IS5_3"/>
    <property type="match status" value="1"/>
</dbReference>
<dbReference type="Pfam" id="PF13586">
    <property type="entry name" value="DDE_Tnp_1_2"/>
    <property type="match status" value="1"/>
</dbReference>
<feature type="domain" description="Transposase DDE" evidence="2">
    <location>
        <begin position="34"/>
        <end position="115"/>
    </location>
</feature>
<keyword evidence="1" id="KW-1133">Transmembrane helix</keyword>
<keyword evidence="4" id="KW-1185">Reference proteome</keyword>
<feature type="transmembrane region" description="Helical" evidence="1">
    <location>
        <begin position="100"/>
        <end position="118"/>
    </location>
</feature>
<dbReference type="InterPro" id="IPR025668">
    <property type="entry name" value="Tnp_DDE_dom"/>
</dbReference>
<dbReference type="AlphaFoldDB" id="A0A512C3J8"/>